<keyword evidence="4" id="KW-1185">Reference proteome</keyword>
<dbReference type="InterPro" id="IPR000600">
    <property type="entry name" value="ROK"/>
</dbReference>
<proteinExistence type="inferred from homology"/>
<organism evidence="3 4">
    <name type="scientific">Actinoalloteichus hymeniacidonis</name>
    <dbReference type="NCBI Taxonomy" id="340345"/>
    <lineage>
        <taxon>Bacteria</taxon>
        <taxon>Bacillati</taxon>
        <taxon>Actinomycetota</taxon>
        <taxon>Actinomycetes</taxon>
        <taxon>Pseudonocardiales</taxon>
        <taxon>Pseudonocardiaceae</taxon>
        <taxon>Actinoalloteichus</taxon>
    </lineage>
</organism>
<dbReference type="AlphaFoldDB" id="A0AAC9N013"/>
<dbReference type="Proteomes" id="UP000095210">
    <property type="component" value="Chromosome"/>
</dbReference>
<dbReference type="SUPFAM" id="SSF53067">
    <property type="entry name" value="Actin-like ATPase domain"/>
    <property type="match status" value="1"/>
</dbReference>
<evidence type="ECO:0000313" key="4">
    <source>
        <dbReference type="Proteomes" id="UP000095210"/>
    </source>
</evidence>
<protein>
    <submittedName>
        <fullName evidence="3">Transcriptional regulator/sugar kinase</fullName>
        <ecNumber evidence="3">2.7.1.2</ecNumber>
    </submittedName>
</protein>
<feature type="region of interest" description="Disordered" evidence="2">
    <location>
        <begin position="34"/>
        <end position="54"/>
    </location>
</feature>
<dbReference type="EC" id="2.7.1.2" evidence="3"/>
<dbReference type="GO" id="GO:0004340">
    <property type="term" value="F:glucokinase activity"/>
    <property type="evidence" value="ECO:0007669"/>
    <property type="project" value="UniProtKB-EC"/>
</dbReference>
<dbReference type="PANTHER" id="PTHR18964:SF149">
    <property type="entry name" value="BIFUNCTIONAL UDP-N-ACETYLGLUCOSAMINE 2-EPIMERASE_N-ACETYLMANNOSAMINE KINASE"/>
    <property type="match status" value="1"/>
</dbReference>
<name>A0AAC9N013_9PSEU</name>
<keyword evidence="3" id="KW-0418">Kinase</keyword>
<dbReference type="RefSeq" id="WP_236750416.1">
    <property type="nucleotide sequence ID" value="NZ_CP014859.1"/>
</dbReference>
<gene>
    <name evidence="3" type="ORF">TL08_26220</name>
</gene>
<reference evidence="4" key="1">
    <citation type="submission" date="2016-03" db="EMBL/GenBank/DDBJ databases">
        <title>Complete genome sequence of the type strain Actinoalloteichus hymeniacidonis DSM 45092.</title>
        <authorList>
            <person name="Schaffert L."/>
            <person name="Albersmeier A."/>
            <person name="Winkler A."/>
            <person name="Kalinowski J."/>
            <person name="Zotchev S."/>
            <person name="Ruckert C."/>
        </authorList>
    </citation>
    <scope>NUCLEOTIDE SEQUENCE [LARGE SCALE GENOMIC DNA]</scope>
    <source>
        <strain evidence="4">HPA177(T) (DSM 45092(T))</strain>
    </source>
</reference>
<evidence type="ECO:0000256" key="1">
    <source>
        <dbReference type="ARBA" id="ARBA00006479"/>
    </source>
</evidence>
<feature type="compositionally biased region" description="Basic residues" evidence="2">
    <location>
        <begin position="35"/>
        <end position="44"/>
    </location>
</feature>
<evidence type="ECO:0000256" key="2">
    <source>
        <dbReference type="SAM" id="MobiDB-lite"/>
    </source>
</evidence>
<dbReference type="PANTHER" id="PTHR18964">
    <property type="entry name" value="ROK (REPRESSOR, ORF, KINASE) FAMILY"/>
    <property type="match status" value="1"/>
</dbReference>
<dbReference type="Pfam" id="PF00480">
    <property type="entry name" value="ROK"/>
    <property type="match status" value="1"/>
</dbReference>
<dbReference type="KEGG" id="ahm:TL08_26220"/>
<comment type="similarity">
    <text evidence="1">Belongs to the ROK (NagC/XylR) family.</text>
</comment>
<keyword evidence="3" id="KW-0808">Transferase</keyword>
<sequence>MGITQQDTRQVVAVDVGGTEIKAALVAVGSDHARQLQRRRRRTPRATEADQDDATAGAATVRLIVDAVVELIEELRAAAEGPVVGAGIVVPGIVDEETGVAVYSANLGWRDAPLRELIAARSDIPIAFGHDIRASGLAEIRFGAARGCQDAVVLPIGTGIAAALLVDGRLLRGAGFAGEIGHVDIGHRERCTCGAVGCVEAVASSSAVARRYAERVGRPVKGAAEVATAVQAGDPVAIEVWQDAMDGLTRAILVLVTLLAPEVVVLGGGLAQSGDLLIAPVRERLAALVSFHRVPLLRPAELGDEAGCLGAALLAVGTLEDR</sequence>
<dbReference type="Gene3D" id="3.30.420.40">
    <property type="match status" value="2"/>
</dbReference>
<accession>A0AAC9N013</accession>
<dbReference type="EMBL" id="CP014859">
    <property type="protein sequence ID" value="AOS66013.1"/>
    <property type="molecule type" value="Genomic_DNA"/>
</dbReference>
<dbReference type="InterPro" id="IPR043129">
    <property type="entry name" value="ATPase_NBD"/>
</dbReference>
<evidence type="ECO:0000313" key="3">
    <source>
        <dbReference type="EMBL" id="AOS66013.1"/>
    </source>
</evidence>